<dbReference type="PANTHER" id="PTHR43775">
    <property type="entry name" value="FATTY ACID SYNTHASE"/>
    <property type="match status" value="1"/>
</dbReference>
<dbReference type="InterPro" id="IPR016036">
    <property type="entry name" value="Malonyl_transacylase_ACP-bd"/>
</dbReference>
<dbReference type="RefSeq" id="WP_183443502.1">
    <property type="nucleotide sequence ID" value="NZ_JACHXD010000020.1"/>
</dbReference>
<evidence type="ECO:0000256" key="5">
    <source>
        <dbReference type="ARBA" id="ARBA00023098"/>
    </source>
</evidence>
<gene>
    <name evidence="10" type="ORF">FHS03_004902</name>
</gene>
<feature type="compositionally biased region" description="Low complexity" evidence="7">
    <location>
        <begin position="1348"/>
        <end position="1360"/>
    </location>
</feature>
<dbReference type="InterPro" id="IPR016035">
    <property type="entry name" value="Acyl_Trfase/lysoPLipase"/>
</dbReference>
<evidence type="ECO:0000256" key="7">
    <source>
        <dbReference type="SAM" id="MobiDB-lite"/>
    </source>
</evidence>
<feature type="region of interest" description="Disordered" evidence="7">
    <location>
        <begin position="1348"/>
        <end position="1373"/>
    </location>
</feature>
<dbReference type="PROSITE" id="PS50075">
    <property type="entry name" value="CARRIER"/>
    <property type="match status" value="1"/>
</dbReference>
<dbReference type="GO" id="GO:0006633">
    <property type="term" value="P:fatty acid biosynthetic process"/>
    <property type="evidence" value="ECO:0007669"/>
    <property type="project" value="InterPro"/>
</dbReference>
<dbReference type="Gene3D" id="3.40.50.1820">
    <property type="entry name" value="alpha/beta hydrolase"/>
    <property type="match status" value="1"/>
</dbReference>
<organism evidence="10 11">
    <name type="scientific">Pseudoduganella violacea</name>
    <dbReference type="NCBI Taxonomy" id="1715466"/>
    <lineage>
        <taxon>Bacteria</taxon>
        <taxon>Pseudomonadati</taxon>
        <taxon>Pseudomonadota</taxon>
        <taxon>Betaproteobacteria</taxon>
        <taxon>Burkholderiales</taxon>
        <taxon>Oxalobacteraceae</taxon>
        <taxon>Telluria group</taxon>
        <taxon>Pseudoduganella</taxon>
    </lineage>
</organism>
<dbReference type="InterPro" id="IPR018201">
    <property type="entry name" value="Ketoacyl_synth_AS"/>
</dbReference>
<keyword evidence="11" id="KW-1185">Reference proteome</keyword>
<dbReference type="GO" id="GO:0031177">
    <property type="term" value="F:phosphopantetheine binding"/>
    <property type="evidence" value="ECO:0007669"/>
    <property type="project" value="InterPro"/>
</dbReference>
<dbReference type="SUPFAM" id="SSF52151">
    <property type="entry name" value="FabD/lysophospholipase-like"/>
    <property type="match status" value="1"/>
</dbReference>
<evidence type="ECO:0000259" key="8">
    <source>
        <dbReference type="PROSITE" id="PS50075"/>
    </source>
</evidence>
<evidence type="ECO:0000313" key="10">
    <source>
        <dbReference type="EMBL" id="MBB3121810.1"/>
    </source>
</evidence>
<dbReference type="InterPro" id="IPR013968">
    <property type="entry name" value="PKS_KR"/>
</dbReference>
<dbReference type="SMART" id="SM00825">
    <property type="entry name" value="PKS_KS"/>
    <property type="match status" value="1"/>
</dbReference>
<reference evidence="10 11" key="1">
    <citation type="submission" date="2020-08" db="EMBL/GenBank/DDBJ databases">
        <title>Genomic Encyclopedia of Type Strains, Phase III (KMG-III): the genomes of soil and plant-associated and newly described type strains.</title>
        <authorList>
            <person name="Whitman W."/>
        </authorList>
    </citation>
    <scope>NUCLEOTIDE SEQUENCE [LARGE SCALE GENOMIC DNA]</scope>
    <source>
        <strain evidence="10 11">CECT 8897</strain>
    </source>
</reference>
<evidence type="ECO:0000256" key="2">
    <source>
        <dbReference type="ARBA" id="ARBA00022553"/>
    </source>
</evidence>
<dbReference type="Pfam" id="PF22621">
    <property type="entry name" value="CurL-like_PKS_C"/>
    <property type="match status" value="1"/>
</dbReference>
<evidence type="ECO:0000256" key="1">
    <source>
        <dbReference type="ARBA" id="ARBA00022450"/>
    </source>
</evidence>
<name>A0A7W5BF88_9BURK</name>
<keyword evidence="4" id="KW-0276">Fatty acid metabolism</keyword>
<dbReference type="CDD" id="cd00833">
    <property type="entry name" value="PKS"/>
    <property type="match status" value="1"/>
</dbReference>
<dbReference type="PANTHER" id="PTHR43775:SF51">
    <property type="entry name" value="INACTIVE PHENOLPHTHIOCEROL SYNTHESIS POLYKETIDE SYNTHASE TYPE I PKS1-RELATED"/>
    <property type="match status" value="1"/>
</dbReference>
<dbReference type="InterPro" id="IPR006162">
    <property type="entry name" value="Ppantetheine_attach_site"/>
</dbReference>
<dbReference type="Pfam" id="PF00109">
    <property type="entry name" value="ketoacyl-synt"/>
    <property type="match status" value="1"/>
</dbReference>
<dbReference type="InterPro" id="IPR001227">
    <property type="entry name" value="Ac_transferase_dom_sf"/>
</dbReference>
<dbReference type="Pfam" id="PF02801">
    <property type="entry name" value="Ketoacyl-synt_C"/>
    <property type="match status" value="1"/>
</dbReference>
<accession>A0A7W5BF88</accession>
<dbReference type="InterPro" id="IPR020806">
    <property type="entry name" value="PKS_PP-bd"/>
</dbReference>
<evidence type="ECO:0000256" key="4">
    <source>
        <dbReference type="ARBA" id="ARBA00022832"/>
    </source>
</evidence>
<comment type="caution">
    <text evidence="10">The sequence shown here is derived from an EMBL/GenBank/DDBJ whole genome shotgun (WGS) entry which is preliminary data.</text>
</comment>
<sequence>MTDQSECVAVIGMAGRFPMAAGVAEFWDNLRQGRECIRFFSEEELRQAGVPAETLAHPSYVRANGVVDGIEQFDADFFGFTPREAEILDPQQRVFLECATEALQDAGCVAERHPGMIGVFAGTSMSTYAFQLYGNAQLAGRATGFQILIGNDKDHLATRVAYKLNLKGPAITVGTACSTSLVAVGLACQSLIEYQSDVALAGGVTLGVPMLRGYLHEEGGIASPDGHCRSFDAAAMGTVGANGAGCVVLKRLADALADGDPICAVIRGWGLNNDGADKVGYTAPSVAGQAHAIATALAMAGVAPDTITMMEAHGTATPLGDPIEFAALCQAWRNSTQRRYCALGSVKSNTGHMDSAAGVAGLIKCVLALQHRQIPPSLHFERPNPKLDMENSPFFVNTGLRDWQPECGVRRAAVSSFGIGGTNAHVILEEAPEVEPGGASRAAQLLLLSARSPGALDAAAERLAAHLDAHPELALPDVAHTLQLGRSEMKCRRAIVVPAGAGAGDAAALLRQGAPRRSASSARDGKFEGVAFLFPGQGAQHPGMGAGLYRAEPVYREIVDHCAGLLRAPLGLDLRTLMHGADQGEVLRQTQVTQAAVFVASYALARLWMHWGIKPAALAGHSVGEYTAACLAGVLSLEDALQLIARRGQILAGMPPGAMLAVAQPETALRGRFAGAAEIAAVNGPALCVLSGGVAAIADIRRQLESEGVTVQALHTSHAFHSQLVDGAIAPMIEAMAQMRLHAPTIPYLSNLSGHWIGPHEAQNPEYWGRHLRGTVRFADCLGHLLGDTGCALLEVGPGQTLAGFARQHEAYAPGRLIVSSCRHARNAADDTVDDERAALHALGSLWTAGATVDWPAFYGAERRRRVPLPTYPFERQRYWIESSAAAPATAMPAPPAASQPLEDWLYQPRWVRTAPTAPLPADYSDGWAIVGGTEQQVAALAETLADLGQPVERAGSAAGLAELAPSVRTVIALDGIADGVPSAELYYRALSLLHSLSRRSAPTTVLFVTRWTFAVAPREREIEPERAAIIGLAIAAAQEYPQLSCRLIELDAAALSLFGGAHAAALLAEALPQAAPWIAYRGAQRWALTFEPAPLAQVQPALAPALEGNYLITGGFGRIGLLIAEFLARRGAATVVLTGRSPMPPRDHWDGSGDPRIGRLRMIEAMGTKVVLCSGDGGVPADVARLVAEARAQGGKIHGVFHAAGLTAAAYFPGFADIGRDVSEAHFAAKPRAARLLAEALRDDPPDFICLMSSISAVLGGIGFGPYAAANAMLDALAAQQSGATRWISINWDGWTFENQSAAGEALIRAEDGIDVLERTLAAPEIRQLIVSVAPLGPRLQRWLQPPAATAAPAPAPSASHERPEMSAGFIAPTPGRQTLVADLWRDLMGISPIGADDNFFELGGHSLLAIQVVSRLREALQRDLPVRILFDHPTVAALAAALDALDEQPDAELARLLDRIEAMPDAEVSSLLDERGPA</sequence>
<dbReference type="InterPro" id="IPR016039">
    <property type="entry name" value="Thiolase-like"/>
</dbReference>
<dbReference type="FunFam" id="3.40.47.10:FF:000042">
    <property type="entry name" value="Polyketide synthase Pks13"/>
    <property type="match status" value="1"/>
</dbReference>
<dbReference type="InterPro" id="IPR036736">
    <property type="entry name" value="ACP-like_sf"/>
</dbReference>
<dbReference type="Gene3D" id="3.30.70.3290">
    <property type="match status" value="1"/>
</dbReference>
<feature type="domain" description="Carrier" evidence="8">
    <location>
        <begin position="1373"/>
        <end position="1448"/>
    </location>
</feature>
<dbReference type="InterPro" id="IPR050091">
    <property type="entry name" value="PKS_NRPS_Biosynth_Enz"/>
</dbReference>
<keyword evidence="3 10" id="KW-0808">Transferase</keyword>
<dbReference type="SMART" id="SM00827">
    <property type="entry name" value="PKS_AT"/>
    <property type="match status" value="1"/>
</dbReference>
<dbReference type="Gene3D" id="3.40.47.10">
    <property type="match status" value="1"/>
</dbReference>
<dbReference type="Gene3D" id="3.40.50.720">
    <property type="entry name" value="NAD(P)-binding Rossmann-like Domain"/>
    <property type="match status" value="1"/>
</dbReference>
<dbReference type="InterPro" id="IPR014030">
    <property type="entry name" value="Ketoacyl_synth_N"/>
</dbReference>
<dbReference type="GO" id="GO:0004315">
    <property type="term" value="F:3-oxoacyl-[acyl-carrier-protein] synthase activity"/>
    <property type="evidence" value="ECO:0007669"/>
    <property type="project" value="InterPro"/>
</dbReference>
<dbReference type="PROSITE" id="PS00012">
    <property type="entry name" value="PHOSPHOPANTETHEINE"/>
    <property type="match status" value="1"/>
</dbReference>
<dbReference type="SUPFAM" id="SSF55048">
    <property type="entry name" value="Probable ACP-binding domain of malonyl-CoA ACP transacylase"/>
    <property type="match status" value="1"/>
</dbReference>
<keyword evidence="5" id="KW-0443">Lipid metabolism</keyword>
<dbReference type="SUPFAM" id="SSF51735">
    <property type="entry name" value="NAD(P)-binding Rossmann-fold domains"/>
    <property type="match status" value="2"/>
</dbReference>
<dbReference type="CDD" id="cd08953">
    <property type="entry name" value="KR_2_SDR_x"/>
    <property type="match status" value="1"/>
</dbReference>
<dbReference type="SUPFAM" id="SSF47336">
    <property type="entry name" value="ACP-like"/>
    <property type="match status" value="1"/>
</dbReference>
<dbReference type="SMART" id="SM00822">
    <property type="entry name" value="PKS_KR"/>
    <property type="match status" value="1"/>
</dbReference>
<dbReference type="InterPro" id="IPR029058">
    <property type="entry name" value="AB_hydrolase_fold"/>
</dbReference>
<dbReference type="SUPFAM" id="SSF53901">
    <property type="entry name" value="Thiolase-like"/>
    <property type="match status" value="1"/>
</dbReference>
<evidence type="ECO:0000313" key="11">
    <source>
        <dbReference type="Proteomes" id="UP000541535"/>
    </source>
</evidence>
<dbReference type="Pfam" id="PF08659">
    <property type="entry name" value="KR"/>
    <property type="match status" value="1"/>
</dbReference>
<protein>
    <submittedName>
        <fullName evidence="10">Acyl transferase domain-containing protein</fullName>
    </submittedName>
</protein>
<dbReference type="PROSITE" id="PS52004">
    <property type="entry name" value="KS3_2"/>
    <property type="match status" value="1"/>
</dbReference>
<dbReference type="Gene3D" id="3.40.366.10">
    <property type="entry name" value="Malonyl-Coenzyme A Acyl Carrier Protein, domain 2"/>
    <property type="match status" value="1"/>
</dbReference>
<dbReference type="GO" id="GO:0004312">
    <property type="term" value="F:fatty acid synthase activity"/>
    <property type="evidence" value="ECO:0007669"/>
    <property type="project" value="TreeGrafter"/>
</dbReference>
<evidence type="ECO:0000256" key="3">
    <source>
        <dbReference type="ARBA" id="ARBA00022679"/>
    </source>
</evidence>
<dbReference type="FunFam" id="1.10.1200.10:FF:000016">
    <property type="entry name" value="Non-ribosomal peptide synthase"/>
    <property type="match status" value="1"/>
</dbReference>
<dbReference type="InterPro" id="IPR036291">
    <property type="entry name" value="NAD(P)-bd_dom_sf"/>
</dbReference>
<dbReference type="Pfam" id="PF00698">
    <property type="entry name" value="Acyl_transf_1"/>
    <property type="match status" value="1"/>
</dbReference>
<dbReference type="InterPro" id="IPR014031">
    <property type="entry name" value="Ketoacyl_synth_C"/>
</dbReference>
<dbReference type="InterPro" id="IPR014043">
    <property type="entry name" value="Acyl_transferase_dom"/>
</dbReference>
<feature type="domain" description="Ketosynthase family 3 (KS3)" evidence="9">
    <location>
        <begin position="5"/>
        <end position="430"/>
    </location>
</feature>
<keyword evidence="6" id="KW-0511">Multifunctional enzyme</keyword>
<dbReference type="SMART" id="SM00823">
    <property type="entry name" value="PKS_PP"/>
    <property type="match status" value="1"/>
</dbReference>
<dbReference type="Proteomes" id="UP000541535">
    <property type="component" value="Unassembled WGS sequence"/>
</dbReference>
<proteinExistence type="predicted"/>
<dbReference type="InterPro" id="IPR020841">
    <property type="entry name" value="PKS_Beta-ketoAc_synthase_dom"/>
</dbReference>
<dbReference type="EMBL" id="JACHXD010000020">
    <property type="protein sequence ID" value="MBB3121810.1"/>
    <property type="molecule type" value="Genomic_DNA"/>
</dbReference>
<dbReference type="Pfam" id="PF00550">
    <property type="entry name" value="PP-binding"/>
    <property type="match status" value="1"/>
</dbReference>
<evidence type="ECO:0000259" key="9">
    <source>
        <dbReference type="PROSITE" id="PS52004"/>
    </source>
</evidence>
<keyword evidence="1" id="KW-0596">Phosphopantetheine</keyword>
<evidence type="ECO:0000256" key="6">
    <source>
        <dbReference type="ARBA" id="ARBA00023268"/>
    </source>
</evidence>
<dbReference type="InterPro" id="IPR057326">
    <property type="entry name" value="KR_dom"/>
</dbReference>
<dbReference type="GO" id="GO:0044550">
    <property type="term" value="P:secondary metabolite biosynthetic process"/>
    <property type="evidence" value="ECO:0007669"/>
    <property type="project" value="UniProtKB-ARBA"/>
</dbReference>
<keyword evidence="2" id="KW-0597">Phosphoprotein</keyword>
<dbReference type="InterPro" id="IPR009081">
    <property type="entry name" value="PP-bd_ACP"/>
</dbReference>
<dbReference type="PROSITE" id="PS00606">
    <property type="entry name" value="KS3_1"/>
    <property type="match status" value="1"/>
</dbReference>